<dbReference type="Gene3D" id="2.60.40.1960">
    <property type="match status" value="1"/>
</dbReference>
<dbReference type="PRINTS" id="PR00792">
    <property type="entry name" value="PEPSIN"/>
</dbReference>
<dbReference type="Proteomes" id="UP000054047">
    <property type="component" value="Unassembled WGS sequence"/>
</dbReference>
<reference evidence="3 4" key="1">
    <citation type="submission" date="2013-12" db="EMBL/GenBank/DDBJ databases">
        <title>Draft genome of the parsitic nematode Ancylostoma duodenale.</title>
        <authorList>
            <person name="Mitreva M."/>
        </authorList>
    </citation>
    <scope>NUCLEOTIDE SEQUENCE [LARGE SCALE GENOMIC DNA]</scope>
    <source>
        <strain evidence="3 4">Zhejiang</strain>
    </source>
</reference>
<dbReference type="PANTHER" id="PTHR47966">
    <property type="entry name" value="BETA-SITE APP-CLEAVING ENZYME, ISOFORM A-RELATED"/>
    <property type="match status" value="1"/>
</dbReference>
<dbReference type="PROSITE" id="PS51767">
    <property type="entry name" value="PEPTIDASE_A1"/>
    <property type="match status" value="1"/>
</dbReference>
<sequence>MVQMLRAGSWAAHIKEMRTTQMMEAPSEKSNFHQNTERFQEPYLEQDATIKLRVYVQWYNVQLYEEISAKPCLASGDELMINAYHNMEYIANITVGSPEQTFTVGADKQKVVLDTGSPDTWVVDYTCSANKPMVCDDSICDQGMICKIFCPHEVCCEEKKPRKKNPCRGKHYFESARSSSYVPMNGTWRMGYRPQGKAYGFFGNDTLRFGDKGTKQLVVPATKIGFANKIDEYLGESLVDGVVGLAFSSLSYNDAVSPFERAWKLGLVKPIFTVYMERVGWKAENVFGGVVTYGGLDKQHCGDVIAYEPVSVATFWKFKVINLTAGSYVYQYSSEAISDTSSSFFGASTYNVEAIASRLNATMFCPLLN</sequence>
<comment type="similarity">
    <text evidence="1">Belongs to the peptidase A1 family.</text>
</comment>
<dbReference type="InterPro" id="IPR033121">
    <property type="entry name" value="PEPTIDASE_A1"/>
</dbReference>
<keyword evidence="3" id="KW-0378">Hydrolase</keyword>
<feature type="domain" description="Peptidase A1" evidence="2">
    <location>
        <begin position="89"/>
        <end position="369"/>
    </location>
</feature>
<dbReference type="GO" id="GO:0004190">
    <property type="term" value="F:aspartic-type endopeptidase activity"/>
    <property type="evidence" value="ECO:0007669"/>
    <property type="project" value="InterPro"/>
</dbReference>
<accession>A0A0C2GLM2</accession>
<proteinExistence type="inferred from homology"/>
<evidence type="ECO:0000256" key="1">
    <source>
        <dbReference type="ARBA" id="ARBA00007447"/>
    </source>
</evidence>
<keyword evidence="3" id="KW-0645">Protease</keyword>
<name>A0A0C2GLM2_9BILA</name>
<dbReference type="PANTHER" id="PTHR47966:SF45">
    <property type="entry name" value="PEPTIDASE A1 DOMAIN-CONTAINING PROTEIN"/>
    <property type="match status" value="1"/>
</dbReference>
<dbReference type="OrthoDB" id="771136at2759"/>
<evidence type="ECO:0000259" key="2">
    <source>
        <dbReference type="PROSITE" id="PS51767"/>
    </source>
</evidence>
<protein>
    <submittedName>
        <fullName evidence="3">Eukaryotic aspartyl protease</fullName>
    </submittedName>
</protein>
<dbReference type="EMBL" id="KN733698">
    <property type="protein sequence ID" value="KIH57966.1"/>
    <property type="molecule type" value="Genomic_DNA"/>
</dbReference>
<evidence type="ECO:0000313" key="4">
    <source>
        <dbReference type="Proteomes" id="UP000054047"/>
    </source>
</evidence>
<dbReference type="Gene3D" id="2.40.70.10">
    <property type="entry name" value="Acid Proteases"/>
    <property type="match status" value="4"/>
</dbReference>
<dbReference type="GO" id="GO:0006508">
    <property type="term" value="P:proteolysis"/>
    <property type="evidence" value="ECO:0007669"/>
    <property type="project" value="UniProtKB-KW"/>
</dbReference>
<dbReference type="Pfam" id="PF00026">
    <property type="entry name" value="Asp"/>
    <property type="match status" value="1"/>
</dbReference>
<dbReference type="SUPFAM" id="SSF50630">
    <property type="entry name" value="Acid proteases"/>
    <property type="match status" value="1"/>
</dbReference>
<gene>
    <name evidence="3" type="ORF">ANCDUO_11838</name>
</gene>
<keyword evidence="4" id="KW-1185">Reference proteome</keyword>
<dbReference type="InterPro" id="IPR021109">
    <property type="entry name" value="Peptidase_aspartic_dom_sf"/>
</dbReference>
<dbReference type="InterPro" id="IPR034164">
    <property type="entry name" value="Pepsin-like_dom"/>
</dbReference>
<dbReference type="InterPro" id="IPR001461">
    <property type="entry name" value="Aspartic_peptidase_A1"/>
</dbReference>
<dbReference type="AlphaFoldDB" id="A0A0C2GLM2"/>
<evidence type="ECO:0000313" key="3">
    <source>
        <dbReference type="EMBL" id="KIH57966.1"/>
    </source>
</evidence>
<organism evidence="3 4">
    <name type="scientific">Ancylostoma duodenale</name>
    <dbReference type="NCBI Taxonomy" id="51022"/>
    <lineage>
        <taxon>Eukaryota</taxon>
        <taxon>Metazoa</taxon>
        <taxon>Ecdysozoa</taxon>
        <taxon>Nematoda</taxon>
        <taxon>Chromadorea</taxon>
        <taxon>Rhabditida</taxon>
        <taxon>Rhabditina</taxon>
        <taxon>Rhabditomorpha</taxon>
        <taxon>Strongyloidea</taxon>
        <taxon>Ancylostomatidae</taxon>
        <taxon>Ancylostomatinae</taxon>
        <taxon>Ancylostoma</taxon>
    </lineage>
</organism>
<dbReference type="GO" id="GO:0005764">
    <property type="term" value="C:lysosome"/>
    <property type="evidence" value="ECO:0007669"/>
    <property type="project" value="TreeGrafter"/>
</dbReference>
<dbReference type="CDD" id="cd05471">
    <property type="entry name" value="pepsin_like"/>
    <property type="match status" value="1"/>
</dbReference>